<keyword evidence="3" id="KW-1185">Reference proteome</keyword>
<proteinExistence type="predicted"/>
<keyword evidence="1" id="KW-1133">Transmembrane helix</keyword>
<comment type="caution">
    <text evidence="2">The sequence shown here is derived from an EMBL/GenBank/DDBJ whole genome shotgun (WGS) entry which is preliminary data.</text>
</comment>
<accession>M7N133</accession>
<gene>
    <name evidence="2" type="ORF">ADICEAN_03950</name>
</gene>
<feature type="transmembrane region" description="Helical" evidence="1">
    <location>
        <begin position="12"/>
        <end position="35"/>
    </location>
</feature>
<protein>
    <recommendedName>
        <fullName evidence="4">DoxX</fullName>
    </recommendedName>
</protein>
<keyword evidence="1" id="KW-0812">Transmembrane</keyword>
<dbReference type="eggNOG" id="ENOG5032XE0">
    <property type="taxonomic scope" value="Bacteria"/>
</dbReference>
<dbReference type="EMBL" id="AODQ01000167">
    <property type="protein sequence ID" value="EMR00921.1"/>
    <property type="molecule type" value="Genomic_DNA"/>
</dbReference>
<keyword evidence="1" id="KW-0472">Membrane</keyword>
<dbReference type="AlphaFoldDB" id="M7N133"/>
<evidence type="ECO:0008006" key="4">
    <source>
        <dbReference type="Google" id="ProtNLM"/>
    </source>
</evidence>
<dbReference type="OrthoDB" id="940265at2"/>
<evidence type="ECO:0000256" key="1">
    <source>
        <dbReference type="SAM" id="Phobius"/>
    </source>
</evidence>
<feature type="transmembrane region" description="Helical" evidence="1">
    <location>
        <begin position="47"/>
        <end position="68"/>
    </location>
</feature>
<evidence type="ECO:0000313" key="3">
    <source>
        <dbReference type="Proteomes" id="UP000011910"/>
    </source>
</evidence>
<feature type="transmembrane region" description="Helical" evidence="1">
    <location>
        <begin position="98"/>
        <end position="115"/>
    </location>
</feature>
<evidence type="ECO:0000313" key="2">
    <source>
        <dbReference type="EMBL" id="EMR00921.1"/>
    </source>
</evidence>
<organism evidence="2 3">
    <name type="scientific">Cesiribacter andamanensis AMV16</name>
    <dbReference type="NCBI Taxonomy" id="1279009"/>
    <lineage>
        <taxon>Bacteria</taxon>
        <taxon>Pseudomonadati</taxon>
        <taxon>Bacteroidota</taxon>
        <taxon>Cytophagia</taxon>
        <taxon>Cytophagales</taxon>
        <taxon>Cesiribacteraceae</taxon>
        <taxon>Cesiribacter</taxon>
    </lineage>
</organism>
<dbReference type="STRING" id="1279009.ADICEAN_03950"/>
<feature type="transmembrane region" description="Helical" evidence="1">
    <location>
        <begin position="146"/>
        <end position="164"/>
    </location>
</feature>
<reference evidence="2 3" key="1">
    <citation type="journal article" date="2013" name="Genome Announc.">
        <title>Draft Genome Sequence of Cesiribacter andamanensis Strain AMV16T, Isolated from a Soil Sample from a Mud Volcano in the Andaman Islands, India.</title>
        <authorList>
            <person name="Shivaji S."/>
            <person name="Ara S."/>
            <person name="Begum Z."/>
            <person name="Srinivas T.N."/>
            <person name="Singh A."/>
            <person name="Kumar Pinnaka A."/>
        </authorList>
    </citation>
    <scope>NUCLEOTIDE SEQUENCE [LARGE SCALE GENOMIC DNA]</scope>
    <source>
        <strain evidence="2 3">AMV16</strain>
    </source>
</reference>
<feature type="transmembrane region" description="Helical" evidence="1">
    <location>
        <begin position="170"/>
        <end position="187"/>
    </location>
</feature>
<name>M7N133_9BACT</name>
<dbReference type="Proteomes" id="UP000011910">
    <property type="component" value="Unassembled WGS sequence"/>
</dbReference>
<dbReference type="RefSeq" id="WP_009197327.1">
    <property type="nucleotide sequence ID" value="NZ_AODQ01000167.1"/>
</dbReference>
<feature type="transmembrane region" description="Helical" evidence="1">
    <location>
        <begin position="75"/>
        <end position="92"/>
    </location>
</feature>
<sequence>MKKLWAFGISGTRWFLGMTFFTAGMSKLMPFIGWIGPTWLIERLEEYQLGMYARFIAISQVLIGLLLLTRRFATLGAVMLVPMLLNIFMITVSQNWAGTPYIIAVLLLMNAALLADEYPRLRLLLGDDPRQLPTGIPLRRQPGLDGAWGASFAVFMLGVVLVPYISWYQWLLGAGGLGFVGLSLYSLRMRWRQRSQLAPGKATDLSPSA</sequence>